<dbReference type="GO" id="GO:0005829">
    <property type="term" value="C:cytosol"/>
    <property type="evidence" value="ECO:0007669"/>
    <property type="project" value="TreeGrafter"/>
</dbReference>
<dbReference type="InterPro" id="IPR035309">
    <property type="entry name" value="PSME4"/>
</dbReference>
<evidence type="ECO:0000256" key="4">
    <source>
        <dbReference type="ARBA" id="ARBA00022490"/>
    </source>
</evidence>
<dbReference type="EMBL" id="WHVB01000006">
    <property type="protein sequence ID" value="KAF8481900.1"/>
    <property type="molecule type" value="Genomic_DNA"/>
</dbReference>
<dbReference type="SUPFAM" id="SSF48371">
    <property type="entry name" value="ARM repeat"/>
    <property type="match status" value="2"/>
</dbReference>
<gene>
    <name evidence="13" type="ORF">DFH94DRAFT_733719</name>
</gene>
<keyword evidence="7" id="KW-0234">DNA repair</keyword>
<dbReference type="Proteomes" id="UP000759537">
    <property type="component" value="Unassembled WGS sequence"/>
</dbReference>
<protein>
    <recommendedName>
        <fullName evidence="15">Proteasome activator subunit 4</fullName>
    </recommendedName>
</protein>
<evidence type="ECO:0000259" key="11">
    <source>
        <dbReference type="Pfam" id="PF16507"/>
    </source>
</evidence>
<dbReference type="Pfam" id="PF16507">
    <property type="entry name" value="HEAT_PSME4_mid"/>
    <property type="match status" value="1"/>
</dbReference>
<keyword evidence="4" id="KW-0963">Cytoplasm</keyword>
<evidence type="ECO:0000313" key="14">
    <source>
        <dbReference type="Proteomes" id="UP000759537"/>
    </source>
</evidence>
<dbReference type="Gene3D" id="1.25.10.10">
    <property type="entry name" value="Leucine-rich Repeat Variant"/>
    <property type="match status" value="1"/>
</dbReference>
<comment type="similarity">
    <text evidence="3">Belongs to the BLM10 family.</text>
</comment>
<evidence type="ECO:0000256" key="9">
    <source>
        <dbReference type="PROSITE-ProRule" id="PRU00103"/>
    </source>
</evidence>
<name>A0A9P5TAS9_9AGAM</name>
<comment type="caution">
    <text evidence="13">The sequence shown here is derived from an EMBL/GenBank/DDBJ whole genome shotgun (WGS) entry which is preliminary data.</text>
</comment>
<dbReference type="InterPro" id="IPR021843">
    <property type="entry name" value="PSME4_C"/>
</dbReference>
<dbReference type="PANTHER" id="PTHR32170">
    <property type="entry name" value="PROTEASOME ACTIVATOR COMPLEX SUBUNIT 4"/>
    <property type="match status" value="1"/>
</dbReference>
<dbReference type="PROSITE" id="PS50077">
    <property type="entry name" value="HEAT_REPEAT"/>
    <property type="match status" value="1"/>
</dbReference>
<evidence type="ECO:0000256" key="3">
    <source>
        <dbReference type="ARBA" id="ARBA00005739"/>
    </source>
</evidence>
<keyword evidence="8" id="KW-0539">Nucleus</keyword>
<keyword evidence="14" id="KW-1185">Reference proteome</keyword>
<evidence type="ECO:0000256" key="8">
    <source>
        <dbReference type="ARBA" id="ARBA00023242"/>
    </source>
</evidence>
<dbReference type="InterPro" id="IPR016024">
    <property type="entry name" value="ARM-type_fold"/>
</dbReference>
<feature type="domain" description="Proteasome activator complex subunit 4-like HEAT repeat-like" evidence="12">
    <location>
        <begin position="1372"/>
        <end position="1577"/>
    </location>
</feature>
<evidence type="ECO:0000256" key="2">
    <source>
        <dbReference type="ARBA" id="ARBA00004496"/>
    </source>
</evidence>
<proteinExistence type="inferred from homology"/>
<feature type="repeat" description="HEAT" evidence="9">
    <location>
        <begin position="1798"/>
        <end position="1836"/>
    </location>
</feature>
<dbReference type="Pfam" id="PF02985">
    <property type="entry name" value="HEAT"/>
    <property type="match status" value="1"/>
</dbReference>
<dbReference type="InterPro" id="IPR000357">
    <property type="entry name" value="HEAT"/>
</dbReference>
<accession>A0A9P5TAS9</accession>
<evidence type="ECO:0000256" key="6">
    <source>
        <dbReference type="ARBA" id="ARBA00022763"/>
    </source>
</evidence>
<evidence type="ECO:0000259" key="12">
    <source>
        <dbReference type="Pfam" id="PF23096"/>
    </source>
</evidence>
<evidence type="ECO:0008006" key="15">
    <source>
        <dbReference type="Google" id="ProtNLM"/>
    </source>
</evidence>
<evidence type="ECO:0000313" key="13">
    <source>
        <dbReference type="EMBL" id="KAF8481900.1"/>
    </source>
</evidence>
<dbReference type="OrthoDB" id="17907at2759"/>
<evidence type="ECO:0000256" key="5">
    <source>
        <dbReference type="ARBA" id="ARBA00022737"/>
    </source>
</evidence>
<dbReference type="GO" id="GO:0016607">
    <property type="term" value="C:nuclear speck"/>
    <property type="evidence" value="ECO:0007669"/>
    <property type="project" value="UniProtKB-SubCell"/>
</dbReference>
<dbReference type="InterPro" id="IPR021133">
    <property type="entry name" value="HEAT_type_2"/>
</dbReference>
<evidence type="ECO:0000256" key="7">
    <source>
        <dbReference type="ARBA" id="ARBA00023204"/>
    </source>
</evidence>
<dbReference type="Pfam" id="PF23096">
    <property type="entry name" value="HEAT_PSME4"/>
    <property type="match status" value="1"/>
</dbReference>
<feature type="domain" description="Proteasome activator complex subunit 4 C-terminal" evidence="10">
    <location>
        <begin position="1863"/>
        <end position="1967"/>
    </location>
</feature>
<dbReference type="GO" id="GO:0010499">
    <property type="term" value="P:proteasomal ubiquitin-independent protein catabolic process"/>
    <property type="evidence" value="ECO:0007669"/>
    <property type="project" value="TreeGrafter"/>
</dbReference>
<dbReference type="InterPro" id="IPR032430">
    <property type="entry name" value="Blm10_mid"/>
</dbReference>
<dbReference type="GO" id="GO:0070628">
    <property type="term" value="F:proteasome binding"/>
    <property type="evidence" value="ECO:0007669"/>
    <property type="project" value="InterPro"/>
</dbReference>
<keyword evidence="6" id="KW-0227">DNA damage</keyword>
<dbReference type="InterPro" id="IPR011989">
    <property type="entry name" value="ARM-like"/>
</dbReference>
<dbReference type="GO" id="GO:0016504">
    <property type="term" value="F:peptidase activator activity"/>
    <property type="evidence" value="ECO:0007669"/>
    <property type="project" value="InterPro"/>
</dbReference>
<comment type="subcellular location">
    <subcellularLocation>
        <location evidence="2">Cytoplasm</location>
    </subcellularLocation>
    <subcellularLocation>
        <location evidence="1">Nucleus speckle</location>
    </subcellularLocation>
</comment>
<dbReference type="PANTHER" id="PTHR32170:SF3">
    <property type="entry name" value="PROTEASOME ACTIVATOR COMPLEX SUBUNIT 4"/>
    <property type="match status" value="1"/>
</dbReference>
<reference evidence="13" key="1">
    <citation type="submission" date="2019-10" db="EMBL/GenBank/DDBJ databases">
        <authorList>
            <consortium name="DOE Joint Genome Institute"/>
            <person name="Kuo A."/>
            <person name="Miyauchi S."/>
            <person name="Kiss E."/>
            <person name="Drula E."/>
            <person name="Kohler A."/>
            <person name="Sanchez-Garcia M."/>
            <person name="Andreopoulos B."/>
            <person name="Barry K.W."/>
            <person name="Bonito G."/>
            <person name="Buee M."/>
            <person name="Carver A."/>
            <person name="Chen C."/>
            <person name="Cichocki N."/>
            <person name="Clum A."/>
            <person name="Culley D."/>
            <person name="Crous P.W."/>
            <person name="Fauchery L."/>
            <person name="Girlanda M."/>
            <person name="Hayes R."/>
            <person name="Keri Z."/>
            <person name="LaButti K."/>
            <person name="Lipzen A."/>
            <person name="Lombard V."/>
            <person name="Magnuson J."/>
            <person name="Maillard F."/>
            <person name="Morin E."/>
            <person name="Murat C."/>
            <person name="Nolan M."/>
            <person name="Ohm R."/>
            <person name="Pangilinan J."/>
            <person name="Pereira M."/>
            <person name="Perotto S."/>
            <person name="Peter M."/>
            <person name="Riley R."/>
            <person name="Sitrit Y."/>
            <person name="Stielow B."/>
            <person name="Szollosi G."/>
            <person name="Zifcakova L."/>
            <person name="Stursova M."/>
            <person name="Spatafora J.W."/>
            <person name="Tedersoo L."/>
            <person name="Vaario L.-M."/>
            <person name="Yamada A."/>
            <person name="Yan M."/>
            <person name="Wang P."/>
            <person name="Xu J."/>
            <person name="Bruns T."/>
            <person name="Baldrian P."/>
            <person name="Vilgalys R."/>
            <person name="Henrissat B."/>
            <person name="Grigoriev I.V."/>
            <person name="Hibbett D."/>
            <person name="Nagy L.G."/>
            <person name="Martin F.M."/>
        </authorList>
    </citation>
    <scope>NUCLEOTIDE SEQUENCE</scope>
    <source>
        <strain evidence="13">Prilba</strain>
    </source>
</reference>
<evidence type="ECO:0000256" key="1">
    <source>
        <dbReference type="ARBA" id="ARBA00004324"/>
    </source>
</evidence>
<organism evidence="13 14">
    <name type="scientific">Russula ochroleuca</name>
    <dbReference type="NCBI Taxonomy" id="152965"/>
    <lineage>
        <taxon>Eukaryota</taxon>
        <taxon>Fungi</taxon>
        <taxon>Dikarya</taxon>
        <taxon>Basidiomycota</taxon>
        <taxon>Agaricomycotina</taxon>
        <taxon>Agaricomycetes</taxon>
        <taxon>Russulales</taxon>
        <taxon>Russulaceae</taxon>
        <taxon>Russula</taxon>
    </lineage>
</organism>
<dbReference type="Pfam" id="PF11919">
    <property type="entry name" value="PSME4_C"/>
    <property type="match status" value="1"/>
</dbReference>
<dbReference type="InterPro" id="IPR055455">
    <property type="entry name" value="HEAT_PSME4"/>
</dbReference>
<sequence>MDGTFDMSQLLDPSSEAYLHVSFVMEEEDISTAPDSPVVESADLSREQATIVKQRASLQTYLSSLPYNTESEEDMQARLEFILGRIIICAEAKNWLVLATWDGVLQCWLLMRYPVPIRIRAKLARLYYELCTLPGIEPRLIRSWADMFSRLLAGKSDTRRKLEPQDLELPWKPLWRVLQRELWIGTRFHDLSRNIVNIFLYVAERSRYYYPATDIPEMLETFIPLLTQETYLTMIPVMTSFLPPIQIHLYLPTIFKVWEAFNSSLLDDRLIDFVGELSEEHVAGIAGKVGVDGGAQWKDVGIWSETEWTVLMGKALGSMNVPVGATRGASTTGAYADAKASPSSLRIRKAINRFSSLAKLMVYSMAVDGPARSEASPSRGESKFPSRQVGYIAGSKAMESLDKFITSTESFFHPSNSGMWSLSLTQFLRSLTSEFCKRWCEEEMPSCNTPLTHRLTPAIRKAFVLTLRTPALLAMFSKDPISMGLAQSALRSLAFLEPALVMPDLLERAYSGLEVVNETHRTTAVLSMVASVSLPLSSEKMWLGGQKHILPLLEMCIPGIDLNDPAKTICATMFIIAVVQNIKIGDLSSTQSGLSFSSDAPGESMDLDEGIRLPDGTEPGAPLTLSKAEERTLVRESTSGFADWVTSLFRRVLSLYENLPEEGGRRNTTGGKQEESVVKSIKSMLDLVCLHLSDPLFDLVLKLVYDYATANAKANSVKAIGQLISSLALAHPCKTIDKFLPFCLSQIKEELKHGASSVRTTSSHVAIPSDTTLHWNMSILRGCFGHDGTALLKHKADIMKLLSLLANKTFSERGYSGTGRLIQRVLSTLVGVYPLNARFVNTDEWNSEGFDRDHNLLWGKLHRVEDVKIEWHVPSNEEISFILEILSDVVSPALDKVEALLPTASFWDGVARNDFCRHLHIVRSAWQGLPTLCKEPPKTVAETGLNVNSEVERLVVQTIDVEAGFTLTDPADPRHQTAYSQRLRLGRVLHGAALALKQEHEGEDHIDAVMSVVKGIDTYLLDYALTRGDFDNLQKSYATSREISRAWARQKENSRLVHLKRALVYHSGRVYMHALYRRRSELDNHLIKDLLDLSLSPYTRVRRHAQAVLGNVCGYYVRSTKLILPPVFDALAKGSDPDRMKGALYILWSKGIAAYAIADPKDPDLYGRYLLALLECQHQEKPSIQKLVTSVAHDAIANLAEETTRTDAYPESAPQAKMAVDALKAEISPDLIDHDLLSEALHKSIVRSEARERKYSQTISAIAEIALRPTTHWRYTRLALQFLNGLLRRDVVPPPDVARLFINHTLSPHPPLRGIAQKGVIKLLSMIKMRSYSQTSNDLWLEEWRSPFAKYVPIMSDPDFQAYISRVPSVKDEALYVDKQYSGFLTWAPETKAYSPIPAGDPPITWESASKTVLEAIGEVVAQSEYFEKLMVLWGQESSRNVTSPDLRADNVAFIKTIAKMSQGVGFENMLNSAEQLLWDADRFKQRAGAEMLAGITRGAKNWPKQWSDQLWSWVISRLDRIYTSIKPDTIGFWEATFSALLEGRDPRRVPALSDWILSLPLDFYGDSAFATIKTLTIFGCFLDNVGYRDVPLLDRYFALLLEGTDVSFAEIRVSISANLYMIATRRWRPSYPSVDEFLRSVATIDDPLFIRRVPYLSHIAALRDKLSDWKEQRLPPPRVNQSAYDKVGLSLLRWLWVSFYSPQASLMFPYMLPLLPEIFCMSELSDNPELQSHSQAVLYILSAVAPPPESIEAIGDSFIRAISSSTSWRIRLNSLPTLVVFFYRNLMGISNASVSKIMDLMLNCLSDDNVEVREMASSALSGIVRVSQRQSIIHLKDHFASLARKVRLPNRRDPGYAESLRTLHSSILGLCALIESFPYSVEKWMPPLTDILALHATDPPPISTTIRKAASEFKKVRTWCFYVLSKLSDNRIGQTHQDTWHRDQLAFDEDQLQNLSTMLVGTSYYA</sequence>
<evidence type="ECO:0000259" key="10">
    <source>
        <dbReference type="Pfam" id="PF11919"/>
    </source>
</evidence>
<feature type="domain" description="Proteasome activator Blm10 middle HEAT repeats region" evidence="11">
    <location>
        <begin position="401"/>
        <end position="932"/>
    </location>
</feature>
<keyword evidence="5" id="KW-0677">Repeat</keyword>
<dbReference type="GO" id="GO:0006281">
    <property type="term" value="P:DNA repair"/>
    <property type="evidence" value="ECO:0007669"/>
    <property type="project" value="UniProtKB-KW"/>
</dbReference>
<reference evidence="13" key="2">
    <citation type="journal article" date="2020" name="Nat. Commun.">
        <title>Large-scale genome sequencing of mycorrhizal fungi provides insights into the early evolution of symbiotic traits.</title>
        <authorList>
            <person name="Miyauchi S."/>
            <person name="Kiss E."/>
            <person name="Kuo A."/>
            <person name="Drula E."/>
            <person name="Kohler A."/>
            <person name="Sanchez-Garcia M."/>
            <person name="Morin E."/>
            <person name="Andreopoulos B."/>
            <person name="Barry K.W."/>
            <person name="Bonito G."/>
            <person name="Buee M."/>
            <person name="Carver A."/>
            <person name="Chen C."/>
            <person name="Cichocki N."/>
            <person name="Clum A."/>
            <person name="Culley D."/>
            <person name="Crous P.W."/>
            <person name="Fauchery L."/>
            <person name="Girlanda M."/>
            <person name="Hayes R.D."/>
            <person name="Keri Z."/>
            <person name="LaButti K."/>
            <person name="Lipzen A."/>
            <person name="Lombard V."/>
            <person name="Magnuson J."/>
            <person name="Maillard F."/>
            <person name="Murat C."/>
            <person name="Nolan M."/>
            <person name="Ohm R.A."/>
            <person name="Pangilinan J."/>
            <person name="Pereira M.F."/>
            <person name="Perotto S."/>
            <person name="Peter M."/>
            <person name="Pfister S."/>
            <person name="Riley R."/>
            <person name="Sitrit Y."/>
            <person name="Stielow J.B."/>
            <person name="Szollosi G."/>
            <person name="Zifcakova L."/>
            <person name="Stursova M."/>
            <person name="Spatafora J.W."/>
            <person name="Tedersoo L."/>
            <person name="Vaario L.M."/>
            <person name="Yamada A."/>
            <person name="Yan M."/>
            <person name="Wang P."/>
            <person name="Xu J."/>
            <person name="Bruns T."/>
            <person name="Baldrian P."/>
            <person name="Vilgalys R."/>
            <person name="Dunand C."/>
            <person name="Henrissat B."/>
            <person name="Grigoriev I.V."/>
            <person name="Hibbett D."/>
            <person name="Nagy L.G."/>
            <person name="Martin F.M."/>
        </authorList>
    </citation>
    <scope>NUCLEOTIDE SEQUENCE</scope>
    <source>
        <strain evidence="13">Prilba</strain>
    </source>
</reference>